<keyword evidence="1" id="KW-0732">Signal</keyword>
<feature type="chain" id="PRO_5046469772" evidence="1">
    <location>
        <begin position="27"/>
        <end position="340"/>
    </location>
</feature>
<dbReference type="PANTHER" id="PTHR31528:SF3">
    <property type="entry name" value="THIAMINE BIOSYNTHESIS PROTEIN HI_0357-RELATED"/>
    <property type="match status" value="1"/>
</dbReference>
<evidence type="ECO:0000313" key="4">
    <source>
        <dbReference type="Proteomes" id="UP001174908"/>
    </source>
</evidence>
<dbReference type="InterPro" id="IPR015168">
    <property type="entry name" value="SsuA/THI5"/>
</dbReference>
<sequence>MKTNAPFSARCLLAAVLATTTFAAIAQDKVVLATNWRAQPGHGGFYQALADGTYKKYGLDVDIQQGGPQVNNRPMLPAGKVDFLMTGNMLMAFDNIKQKVPTVVVAAYFQRDPQAIIAHPGQGIDKFADIAKAKTVLLAKDGQISYWQWMKKAYGVRDEQVRPYNYSLSQFLADKQAVQQAYATSEPLAVEKQAGFKPVVLSLADAGWSTYGMVIETRQDLVKSKPDVVRRFVEATNIGWVNYLYGDHKAADDIIKKTNPDITDEYIEKSIPILRAHIDVGDAKTQGIGAMSDARMKDFYDKAVEAGLYKPTDFDYRQAYTLQFVNKGAGLDLRKSLAKD</sequence>
<dbReference type="PANTHER" id="PTHR31528">
    <property type="entry name" value="4-AMINO-5-HYDROXYMETHYL-2-METHYLPYRIMIDINE PHOSPHATE SYNTHASE THI11-RELATED"/>
    <property type="match status" value="1"/>
</dbReference>
<dbReference type="Pfam" id="PF09084">
    <property type="entry name" value="NMT1"/>
    <property type="match status" value="1"/>
</dbReference>
<evidence type="ECO:0000259" key="2">
    <source>
        <dbReference type="Pfam" id="PF09084"/>
    </source>
</evidence>
<dbReference type="RefSeq" id="WP_286661278.1">
    <property type="nucleotide sequence ID" value="NZ_JASZYV010000003.1"/>
</dbReference>
<dbReference type="Proteomes" id="UP001174908">
    <property type="component" value="Unassembled WGS sequence"/>
</dbReference>
<dbReference type="Gene3D" id="3.40.190.10">
    <property type="entry name" value="Periplasmic binding protein-like II"/>
    <property type="match status" value="2"/>
</dbReference>
<organism evidence="3 4">
    <name type="scientific">Variovorax dokdonensis</name>
    <dbReference type="NCBI Taxonomy" id="344883"/>
    <lineage>
        <taxon>Bacteria</taxon>
        <taxon>Pseudomonadati</taxon>
        <taxon>Pseudomonadota</taxon>
        <taxon>Betaproteobacteria</taxon>
        <taxon>Burkholderiales</taxon>
        <taxon>Comamonadaceae</taxon>
        <taxon>Variovorax</taxon>
    </lineage>
</organism>
<reference evidence="3" key="1">
    <citation type="submission" date="2023-06" db="EMBL/GenBank/DDBJ databases">
        <authorList>
            <person name="Jiang Y."/>
            <person name="Liu Q."/>
        </authorList>
    </citation>
    <scope>NUCLEOTIDE SEQUENCE</scope>
    <source>
        <strain evidence="3">CGMCC 1.12089</strain>
    </source>
</reference>
<keyword evidence="4" id="KW-1185">Reference proteome</keyword>
<gene>
    <name evidence="3" type="ORF">QTH91_17000</name>
</gene>
<comment type="caution">
    <text evidence="3">The sequence shown here is derived from an EMBL/GenBank/DDBJ whole genome shotgun (WGS) entry which is preliminary data.</text>
</comment>
<evidence type="ECO:0000313" key="3">
    <source>
        <dbReference type="EMBL" id="MDM0046192.1"/>
    </source>
</evidence>
<dbReference type="SUPFAM" id="SSF53850">
    <property type="entry name" value="Periplasmic binding protein-like II"/>
    <property type="match status" value="1"/>
</dbReference>
<feature type="signal peptide" evidence="1">
    <location>
        <begin position="1"/>
        <end position="26"/>
    </location>
</feature>
<name>A0ABT7NE44_9BURK</name>
<dbReference type="InterPro" id="IPR027939">
    <property type="entry name" value="NMT1/THI5"/>
</dbReference>
<dbReference type="EMBL" id="JASZYV010000003">
    <property type="protein sequence ID" value="MDM0046192.1"/>
    <property type="molecule type" value="Genomic_DNA"/>
</dbReference>
<feature type="domain" description="SsuA/THI5-like" evidence="2">
    <location>
        <begin position="39"/>
        <end position="240"/>
    </location>
</feature>
<evidence type="ECO:0000256" key="1">
    <source>
        <dbReference type="SAM" id="SignalP"/>
    </source>
</evidence>
<accession>A0ABT7NE44</accession>
<proteinExistence type="predicted"/>
<protein>
    <submittedName>
        <fullName evidence="3">ABC transporter substrate-binding protein</fullName>
    </submittedName>
</protein>